<dbReference type="OrthoDB" id="8907991at2"/>
<dbReference type="AlphaFoldDB" id="A0A4Z0BPH8"/>
<dbReference type="Proteomes" id="UP000297564">
    <property type="component" value="Unassembled WGS sequence"/>
</dbReference>
<proteinExistence type="predicted"/>
<keyword evidence="2" id="KW-1185">Reference proteome</keyword>
<name>A0A4Z0BPH8_9BURK</name>
<evidence type="ECO:0000313" key="2">
    <source>
        <dbReference type="Proteomes" id="UP000297564"/>
    </source>
</evidence>
<accession>A0A4Z0BPH8</accession>
<sequence length="84" mass="9208">MDLRLQFLESFTAQGSDGQSYKVCAYDRLASTGTGPNGQEQWESTGQAEYRLEDGRLVEVRRDGSMHIAHSDVELSAEKAPAGT</sequence>
<evidence type="ECO:0000313" key="1">
    <source>
        <dbReference type="EMBL" id="TFZ01203.1"/>
    </source>
</evidence>
<organism evidence="1 2">
    <name type="scientific">Ramlibacter rhizophilus</name>
    <dbReference type="NCBI Taxonomy" id="1781167"/>
    <lineage>
        <taxon>Bacteria</taxon>
        <taxon>Pseudomonadati</taxon>
        <taxon>Pseudomonadota</taxon>
        <taxon>Betaproteobacteria</taxon>
        <taxon>Burkholderiales</taxon>
        <taxon>Comamonadaceae</taxon>
        <taxon>Ramlibacter</taxon>
    </lineage>
</organism>
<reference evidence="1 2" key="1">
    <citation type="submission" date="2019-03" db="EMBL/GenBank/DDBJ databases">
        <title>Ramlibacter rhizophilus CCTCC AB2015357, whole genome shotgun sequence.</title>
        <authorList>
            <person name="Zhang X."/>
            <person name="Feng G."/>
            <person name="Zhu H."/>
        </authorList>
    </citation>
    <scope>NUCLEOTIDE SEQUENCE [LARGE SCALE GENOMIC DNA]</scope>
    <source>
        <strain evidence="1 2">CCTCC AB2015357</strain>
    </source>
</reference>
<comment type="caution">
    <text evidence="1">The sequence shown here is derived from an EMBL/GenBank/DDBJ whole genome shotgun (WGS) entry which is preliminary data.</text>
</comment>
<dbReference type="EMBL" id="SMLL01000003">
    <property type="protein sequence ID" value="TFZ01203.1"/>
    <property type="molecule type" value="Genomic_DNA"/>
</dbReference>
<gene>
    <name evidence="1" type="ORF">EZ242_07400</name>
</gene>
<dbReference type="RefSeq" id="WP_135284501.1">
    <property type="nucleotide sequence ID" value="NZ_SMLL01000003.1"/>
</dbReference>
<protein>
    <submittedName>
        <fullName evidence="1">Uncharacterized protein</fullName>
    </submittedName>
</protein>